<protein>
    <submittedName>
        <fullName evidence="1">Transcriptional regulator</fullName>
    </submittedName>
</protein>
<keyword evidence="2" id="KW-1185">Reference proteome</keyword>
<dbReference type="RefSeq" id="WP_310025778.1">
    <property type="nucleotide sequence ID" value="NZ_JAVDVI010000005.1"/>
</dbReference>
<proteinExistence type="predicted"/>
<dbReference type="Proteomes" id="UP001255185">
    <property type="component" value="Unassembled WGS sequence"/>
</dbReference>
<accession>A0ABU1TNP8</accession>
<evidence type="ECO:0000313" key="2">
    <source>
        <dbReference type="Proteomes" id="UP001255185"/>
    </source>
</evidence>
<evidence type="ECO:0000313" key="1">
    <source>
        <dbReference type="EMBL" id="MDR6967575.1"/>
    </source>
</evidence>
<reference evidence="1 2" key="1">
    <citation type="submission" date="2023-07" db="EMBL/GenBank/DDBJ databases">
        <title>Sorghum-associated microbial communities from plants grown in Nebraska, USA.</title>
        <authorList>
            <person name="Schachtman D."/>
        </authorList>
    </citation>
    <scope>NUCLEOTIDE SEQUENCE [LARGE SCALE GENOMIC DNA]</scope>
    <source>
        <strain evidence="1 2">3773</strain>
    </source>
</reference>
<comment type="caution">
    <text evidence="1">The sequence shown here is derived from an EMBL/GenBank/DDBJ whole genome shotgun (WGS) entry which is preliminary data.</text>
</comment>
<gene>
    <name evidence="1" type="ORF">J2X31_001586</name>
</gene>
<sequence>MNTIELKKILISKISEIDDNSFLEALNTILDHKTSEAEKNEYKQYNFDLLKAEEDIENGRTYSHEEVKEKVALWKKR</sequence>
<name>A0ABU1TNP8_9FLAO</name>
<dbReference type="EMBL" id="JAVDVI010000005">
    <property type="protein sequence ID" value="MDR6967575.1"/>
    <property type="molecule type" value="Genomic_DNA"/>
</dbReference>
<organism evidence="1 2">
    <name type="scientific">Flavobacterium arsenatis</name>
    <dbReference type="NCBI Taxonomy" id="1484332"/>
    <lineage>
        <taxon>Bacteria</taxon>
        <taxon>Pseudomonadati</taxon>
        <taxon>Bacteroidota</taxon>
        <taxon>Flavobacteriia</taxon>
        <taxon>Flavobacteriales</taxon>
        <taxon>Flavobacteriaceae</taxon>
        <taxon>Flavobacterium</taxon>
    </lineage>
</organism>